<gene>
    <name evidence="2" type="ORF">GCM10010405_05200</name>
</gene>
<comment type="caution">
    <text evidence="2">The sequence shown here is derived from an EMBL/GenBank/DDBJ whole genome shotgun (WGS) entry which is preliminary data.</text>
</comment>
<dbReference type="EMBL" id="BAAASZ010000005">
    <property type="protein sequence ID" value="GAA2425645.1"/>
    <property type="molecule type" value="Genomic_DNA"/>
</dbReference>
<organism evidence="2 3">
    <name type="scientific">Streptomyces macrosporus</name>
    <dbReference type="NCBI Taxonomy" id="44032"/>
    <lineage>
        <taxon>Bacteria</taxon>
        <taxon>Bacillati</taxon>
        <taxon>Actinomycetota</taxon>
        <taxon>Actinomycetes</taxon>
        <taxon>Kitasatosporales</taxon>
        <taxon>Streptomycetaceae</taxon>
        <taxon>Streptomyces</taxon>
    </lineage>
</organism>
<keyword evidence="3" id="KW-1185">Reference proteome</keyword>
<feature type="signal peptide" evidence="1">
    <location>
        <begin position="1"/>
        <end position="28"/>
    </location>
</feature>
<dbReference type="Proteomes" id="UP001501638">
    <property type="component" value="Unassembled WGS sequence"/>
</dbReference>
<evidence type="ECO:0008006" key="4">
    <source>
        <dbReference type="Google" id="ProtNLM"/>
    </source>
</evidence>
<protein>
    <recommendedName>
        <fullName evidence="4">Secreted protein</fullName>
    </recommendedName>
</protein>
<reference evidence="2 3" key="1">
    <citation type="journal article" date="2019" name="Int. J. Syst. Evol. Microbiol.">
        <title>The Global Catalogue of Microorganisms (GCM) 10K type strain sequencing project: providing services to taxonomists for standard genome sequencing and annotation.</title>
        <authorList>
            <consortium name="The Broad Institute Genomics Platform"/>
            <consortium name="The Broad Institute Genome Sequencing Center for Infectious Disease"/>
            <person name="Wu L."/>
            <person name="Ma J."/>
        </authorList>
    </citation>
    <scope>NUCLEOTIDE SEQUENCE [LARGE SCALE GENOMIC DNA]</scope>
    <source>
        <strain evidence="2 3">JCM 6305</strain>
    </source>
</reference>
<evidence type="ECO:0000313" key="2">
    <source>
        <dbReference type="EMBL" id="GAA2425645.1"/>
    </source>
</evidence>
<keyword evidence="1" id="KW-0732">Signal</keyword>
<sequence length="141" mass="15397">MRSHVIPGRIPVLVSAFLFALVAQPAMALEREPSAQAEAATEWTAHHGEATVSGTTTETRTAFVGEGRLTNTGSECYSVWFDWMVDFGWSTERVVAQCGPGVKELNHLFPTDIFFSPLASGWVYVCEGTEDEDCGKRVLVA</sequence>
<name>A0ABN3JAK5_9ACTN</name>
<proteinExistence type="predicted"/>
<evidence type="ECO:0000256" key="1">
    <source>
        <dbReference type="SAM" id="SignalP"/>
    </source>
</evidence>
<accession>A0ABN3JAK5</accession>
<evidence type="ECO:0000313" key="3">
    <source>
        <dbReference type="Proteomes" id="UP001501638"/>
    </source>
</evidence>
<feature type="chain" id="PRO_5045237950" description="Secreted protein" evidence="1">
    <location>
        <begin position="29"/>
        <end position="141"/>
    </location>
</feature>